<feature type="binding site" evidence="7">
    <location>
        <position position="94"/>
    </location>
    <ligand>
        <name>FMN</name>
        <dbReference type="ChEBI" id="CHEBI:58210"/>
    </ligand>
</feature>
<evidence type="ECO:0000256" key="6">
    <source>
        <dbReference type="PIRSR" id="PIRSR006621-1"/>
    </source>
</evidence>
<name>A0A9D1UGQ2_9BACT</name>
<reference evidence="9" key="1">
    <citation type="journal article" date="2021" name="PeerJ">
        <title>Extensive microbial diversity within the chicken gut microbiome revealed by metagenomics and culture.</title>
        <authorList>
            <person name="Gilroy R."/>
            <person name="Ravi A."/>
            <person name="Getino M."/>
            <person name="Pursley I."/>
            <person name="Horton D.L."/>
            <person name="Alikhan N.F."/>
            <person name="Baker D."/>
            <person name="Gharbi K."/>
            <person name="Hall N."/>
            <person name="Watson M."/>
            <person name="Adriaenssens E.M."/>
            <person name="Foster-Nyarko E."/>
            <person name="Jarju S."/>
            <person name="Secka A."/>
            <person name="Antonio M."/>
            <person name="Oren A."/>
            <person name="Chaudhuri R.R."/>
            <person name="La Ragione R."/>
            <person name="Hildebrand F."/>
            <person name="Pallen M.J."/>
        </authorList>
    </citation>
    <scope>NUCLEOTIDE SEQUENCE</scope>
    <source>
        <strain evidence="9">Gambia16-930</strain>
    </source>
</reference>
<evidence type="ECO:0000256" key="1">
    <source>
        <dbReference type="ARBA" id="ARBA00022630"/>
    </source>
</evidence>
<dbReference type="Proteomes" id="UP000824267">
    <property type="component" value="Unassembled WGS sequence"/>
</dbReference>
<dbReference type="GO" id="GO:0003723">
    <property type="term" value="F:RNA binding"/>
    <property type="evidence" value="ECO:0007669"/>
    <property type="project" value="TreeGrafter"/>
</dbReference>
<dbReference type="SUPFAM" id="SSF51395">
    <property type="entry name" value="FMN-linked oxidoreductases"/>
    <property type="match status" value="1"/>
</dbReference>
<feature type="binding site" evidence="7">
    <location>
        <position position="163"/>
    </location>
    <ligand>
        <name>FMN</name>
        <dbReference type="ChEBI" id="CHEBI:58210"/>
    </ligand>
</feature>
<sequence length="348" mass="40510">MSERIVFIPQKKDEKTFVFDTALFCPQDRLWLAPMQGLTELFFRKAFAECFPDCIDCAVTPFISVTHGDISKSVRKFRDAEPARNIGSLRIIPQLLGEETENVLKYALHLNQMGYGIVNLNLACPSSKVTKRNRGAAILKDYRKVDMLLKHLTDRHPFSLSLKMRLGFDSKKDLDNLVAVLNNYPLHSVIMHPRLAVQMYDGEVDLEGFDFVYKHLHHRLIYNGDIVSENSFIAIKERFPQIHDFMIGRAFIGNPFLAARLKYGNTSHIVSLYDFYDKLQKYYVSYSLGIEHTELLPFEMQEKINLATMNKMKEFCRYFAFYRHLDDKIFTRAKTLTELNSIVFQTFQ</sequence>
<dbReference type="InterPro" id="IPR001269">
    <property type="entry name" value="DUS_fam"/>
</dbReference>
<evidence type="ECO:0000256" key="3">
    <source>
        <dbReference type="ARBA" id="ARBA00022694"/>
    </source>
</evidence>
<dbReference type="AlphaFoldDB" id="A0A9D1UGQ2"/>
<dbReference type="PANTHER" id="PTHR45846">
    <property type="entry name" value="TRNA-DIHYDROURIDINE(47) SYNTHASE [NAD(P)(+)]-LIKE"/>
    <property type="match status" value="1"/>
</dbReference>
<evidence type="ECO:0000256" key="4">
    <source>
        <dbReference type="ARBA" id="ARBA00023002"/>
    </source>
</evidence>
<comment type="similarity">
    <text evidence="5">Belongs to the dus family.</text>
</comment>
<evidence type="ECO:0000259" key="8">
    <source>
        <dbReference type="Pfam" id="PF01207"/>
    </source>
</evidence>
<evidence type="ECO:0000256" key="5">
    <source>
        <dbReference type="PIRNR" id="PIRNR006621"/>
    </source>
</evidence>
<dbReference type="PANTHER" id="PTHR45846:SF1">
    <property type="entry name" value="TRNA-DIHYDROURIDINE(47) SYNTHASE [NAD(P)(+)]-LIKE"/>
    <property type="match status" value="1"/>
</dbReference>
<reference evidence="9" key="2">
    <citation type="submission" date="2021-04" db="EMBL/GenBank/DDBJ databases">
        <authorList>
            <person name="Gilroy R."/>
        </authorList>
    </citation>
    <scope>NUCLEOTIDE SEQUENCE</scope>
    <source>
        <strain evidence="9">Gambia16-930</strain>
    </source>
</reference>
<keyword evidence="1 5" id="KW-0285">Flavoprotein</keyword>
<protein>
    <recommendedName>
        <fullName evidence="5">tRNA-dihydrouridine synthase</fullName>
        <ecNumber evidence="5">1.3.1.-</ecNumber>
    </recommendedName>
</protein>
<keyword evidence="4 5" id="KW-0560">Oxidoreductase</keyword>
<feature type="binding site" evidence="7">
    <location>
        <position position="192"/>
    </location>
    <ligand>
        <name>FMN</name>
        <dbReference type="ChEBI" id="CHEBI:58210"/>
    </ligand>
</feature>
<keyword evidence="3 5" id="KW-0819">tRNA processing</keyword>
<evidence type="ECO:0000256" key="7">
    <source>
        <dbReference type="PIRSR" id="PIRSR006621-2"/>
    </source>
</evidence>
<organism evidence="9 10">
    <name type="scientific">Candidatus Onthomorpha intestinigallinarum</name>
    <dbReference type="NCBI Taxonomy" id="2840880"/>
    <lineage>
        <taxon>Bacteria</taxon>
        <taxon>Pseudomonadati</taxon>
        <taxon>Bacteroidota</taxon>
        <taxon>Bacteroidia</taxon>
        <taxon>Bacteroidales</taxon>
        <taxon>Candidatus Onthomorpha</taxon>
    </lineage>
</organism>
<dbReference type="GO" id="GO:0017150">
    <property type="term" value="F:tRNA dihydrouridine synthase activity"/>
    <property type="evidence" value="ECO:0007669"/>
    <property type="project" value="InterPro"/>
</dbReference>
<dbReference type="EC" id="1.3.1.-" evidence="5"/>
<keyword evidence="7" id="KW-0547">Nucleotide-binding</keyword>
<dbReference type="InterPro" id="IPR013785">
    <property type="entry name" value="Aldolase_TIM"/>
</dbReference>
<dbReference type="PIRSF" id="PIRSF006621">
    <property type="entry name" value="Dus"/>
    <property type="match status" value="1"/>
</dbReference>
<proteinExistence type="inferred from homology"/>
<comment type="cofactor">
    <cofactor evidence="5 7">
        <name>FMN</name>
        <dbReference type="ChEBI" id="CHEBI:58210"/>
    </cofactor>
</comment>
<evidence type="ECO:0000256" key="2">
    <source>
        <dbReference type="ARBA" id="ARBA00022643"/>
    </source>
</evidence>
<comment type="function">
    <text evidence="5">Catalyzes the synthesis of 5,6-dihydrouridine (D), a modified base found in the D-loop of most tRNAs, via the reduction of the C5-C6 double bond in target uridines.</text>
</comment>
<gene>
    <name evidence="9" type="ORF">IAC47_02835</name>
</gene>
<dbReference type="CDD" id="cd02801">
    <property type="entry name" value="DUS_like_FMN"/>
    <property type="match status" value="1"/>
</dbReference>
<evidence type="ECO:0000313" key="9">
    <source>
        <dbReference type="EMBL" id="HIW87192.1"/>
    </source>
</evidence>
<dbReference type="GO" id="GO:0050660">
    <property type="term" value="F:flavin adenine dinucleotide binding"/>
    <property type="evidence" value="ECO:0007669"/>
    <property type="project" value="InterPro"/>
</dbReference>
<evidence type="ECO:0000313" key="10">
    <source>
        <dbReference type="Proteomes" id="UP000824267"/>
    </source>
</evidence>
<comment type="caution">
    <text evidence="9">The sequence shown here is derived from an EMBL/GenBank/DDBJ whole genome shotgun (WGS) entry which is preliminary data.</text>
</comment>
<dbReference type="InterPro" id="IPR035587">
    <property type="entry name" value="DUS-like_FMN-bd"/>
</dbReference>
<accession>A0A9D1UGQ2</accession>
<feature type="domain" description="DUS-like FMN-binding" evidence="8">
    <location>
        <begin position="32"/>
        <end position="283"/>
    </location>
</feature>
<dbReference type="EMBL" id="DXGG01000097">
    <property type="protein sequence ID" value="HIW87192.1"/>
    <property type="molecule type" value="Genomic_DNA"/>
</dbReference>
<keyword evidence="2 5" id="KW-0288">FMN</keyword>
<feature type="binding site" evidence="7">
    <location>
        <begin position="248"/>
        <end position="249"/>
    </location>
    <ligand>
        <name>FMN</name>
        <dbReference type="ChEBI" id="CHEBI:58210"/>
    </ligand>
</feature>
<dbReference type="Gene3D" id="3.20.20.70">
    <property type="entry name" value="Aldolase class I"/>
    <property type="match status" value="1"/>
</dbReference>
<feature type="active site" description="Proton donor" evidence="6">
    <location>
        <position position="124"/>
    </location>
</feature>
<dbReference type="Pfam" id="PF01207">
    <property type="entry name" value="Dus"/>
    <property type="match status" value="1"/>
</dbReference>